<dbReference type="Proteomes" id="UP001140206">
    <property type="component" value="Chromosome 3"/>
</dbReference>
<sequence length="348" mass="38998">MTCNAHSSKPVCSDVLDESSVVFNNLKSKSKKHPMHGIAHVSESTDYERTPSLTAWNTGKDDISLISIQKSFKEAPRYSCYHKKGQKKGYKGIHSVLYLNRSMASSDKKPGPTPAIGPGSTLPGKPTTLGSKLIESGAMMLQSMAPVRQMNLHACTFALYGHDLSRQIETHHFIQRINQDFLQCAVFDSDKPSARLIGVEYIVSDNIFETLPSEEQKLWHSHAYEIKTGLWTLPGMPELLQDPEHKSLTKTYGKFWCTWQVDRGDRLPLGLPSLMMSPQAVDIARVNPELVKRRDRKYGVSRGDAKESRVEMAEPEWINPNADYWKQHGKGFAIDVVPVEMKSSGALI</sequence>
<dbReference type="AlphaFoldDB" id="A0AAV8DZ81"/>
<protein>
    <submittedName>
        <fullName evidence="3">Oil body-associated protein 2B</fullName>
    </submittedName>
</protein>
<dbReference type="InterPro" id="IPR010686">
    <property type="entry name" value="OBAP-like"/>
</dbReference>
<feature type="region of interest" description="Disordered" evidence="2">
    <location>
        <begin position="104"/>
        <end position="126"/>
    </location>
</feature>
<comment type="similarity">
    <text evidence="1">Belongs to the OBAP family.</text>
</comment>
<dbReference type="EMBL" id="JAMFTS010000003">
    <property type="protein sequence ID" value="KAJ4771446.1"/>
    <property type="molecule type" value="Genomic_DNA"/>
</dbReference>
<dbReference type="PANTHER" id="PTHR31360">
    <property type="match status" value="1"/>
</dbReference>
<reference evidence="3" key="1">
    <citation type="submission" date="2022-08" db="EMBL/GenBank/DDBJ databases">
        <authorList>
            <person name="Marques A."/>
        </authorList>
    </citation>
    <scope>NUCLEOTIDE SEQUENCE</scope>
    <source>
        <strain evidence="3">RhyPub2mFocal</strain>
        <tissue evidence="3">Leaves</tissue>
    </source>
</reference>
<evidence type="ECO:0000313" key="4">
    <source>
        <dbReference type="Proteomes" id="UP001140206"/>
    </source>
</evidence>
<accession>A0AAV8DZ81</accession>
<evidence type="ECO:0000313" key="3">
    <source>
        <dbReference type="EMBL" id="KAJ4771446.1"/>
    </source>
</evidence>
<dbReference type="PANTHER" id="PTHR31360:SF1">
    <property type="entry name" value="OIL BODY-ASSOCIATED PROTEIN 2A"/>
    <property type="match status" value="1"/>
</dbReference>
<organism evidence="3 4">
    <name type="scientific">Rhynchospora pubera</name>
    <dbReference type="NCBI Taxonomy" id="906938"/>
    <lineage>
        <taxon>Eukaryota</taxon>
        <taxon>Viridiplantae</taxon>
        <taxon>Streptophyta</taxon>
        <taxon>Embryophyta</taxon>
        <taxon>Tracheophyta</taxon>
        <taxon>Spermatophyta</taxon>
        <taxon>Magnoliopsida</taxon>
        <taxon>Liliopsida</taxon>
        <taxon>Poales</taxon>
        <taxon>Cyperaceae</taxon>
        <taxon>Cyperoideae</taxon>
        <taxon>Rhynchosporeae</taxon>
        <taxon>Rhynchospora</taxon>
    </lineage>
</organism>
<name>A0AAV8DZ81_9POAL</name>
<proteinExistence type="inferred from homology"/>
<gene>
    <name evidence="3" type="ORF">LUZ62_055703</name>
</gene>
<comment type="caution">
    <text evidence="3">The sequence shown here is derived from an EMBL/GenBank/DDBJ whole genome shotgun (WGS) entry which is preliminary data.</text>
</comment>
<evidence type="ECO:0000256" key="1">
    <source>
        <dbReference type="ARBA" id="ARBA00009740"/>
    </source>
</evidence>
<dbReference type="Pfam" id="PF06884">
    <property type="entry name" value="DUF1264"/>
    <property type="match status" value="1"/>
</dbReference>
<keyword evidence="4" id="KW-1185">Reference proteome</keyword>
<evidence type="ECO:0000256" key="2">
    <source>
        <dbReference type="SAM" id="MobiDB-lite"/>
    </source>
</evidence>